<dbReference type="PANTHER" id="PTHR34227:SF1">
    <property type="entry name" value="DIMETHYL SULFOXIDE REDUCTASE CHAPERONE-RELATED"/>
    <property type="match status" value="1"/>
</dbReference>
<evidence type="ECO:0000313" key="2">
    <source>
        <dbReference type="EMBL" id="PPK60282.1"/>
    </source>
</evidence>
<name>A0AB36ZXL4_9BACT</name>
<gene>
    <name evidence="2" type="ORF">B0F89_12535</name>
</gene>
<dbReference type="InterPro" id="IPR050289">
    <property type="entry name" value="TorD/DmsD_chaperones"/>
</dbReference>
<sequence>MTIKIGKKYDYNCPVLIVMKMLLFIWQGKKMKEQEVNKARAVYYKIFSGFFVYLTDQSRYFELLSLLDIVKTNPLDNASGEAFTNIANKLQKDSNVALLQEYDDIFHNPHTTQVRTTASFYDEQVESGRKRVQMLDFLAKTKIRRDEKNYSEYEDSIGFVFAVLSELANLVADGQEQYKTVQHCIFADVLNEFVDEISRTIYEHEKADIFKDVIVALLSFMEFERLYLEVSRAKPKEFKKQEVNKEETISKEEMERRARNKAAKAAGAKKQDDVFITYDVESDI</sequence>
<dbReference type="Gene3D" id="1.10.3480.10">
    <property type="entry name" value="TorD-like"/>
    <property type="match status" value="1"/>
</dbReference>
<dbReference type="InterPro" id="IPR036411">
    <property type="entry name" value="TorD-like_sf"/>
</dbReference>
<dbReference type="SUPFAM" id="SSF89155">
    <property type="entry name" value="TorD-like"/>
    <property type="match status" value="1"/>
</dbReference>
<dbReference type="Pfam" id="PF02613">
    <property type="entry name" value="Nitrate_red_del"/>
    <property type="match status" value="1"/>
</dbReference>
<protein>
    <submittedName>
        <fullName evidence="2">TorA maturation chaperone TorD</fullName>
    </submittedName>
</protein>
<dbReference type="PANTHER" id="PTHR34227">
    <property type="entry name" value="CHAPERONE PROTEIN YCDY"/>
    <property type="match status" value="1"/>
</dbReference>
<accession>A0AB36ZXL4</accession>
<proteinExistence type="predicted"/>
<reference evidence="2 3" key="1">
    <citation type="submission" date="2018-02" db="EMBL/GenBank/DDBJ databases">
        <title>Subsurface microbial communities from deep shales in Ohio and West Virginia, USA.</title>
        <authorList>
            <person name="Wrighton K."/>
        </authorList>
    </citation>
    <scope>NUCLEOTIDE SEQUENCE [LARGE SCALE GENOMIC DNA]</scope>
    <source>
        <strain evidence="2 3">MARC-MIP3H16</strain>
    </source>
</reference>
<dbReference type="InterPro" id="IPR020945">
    <property type="entry name" value="DMSO/NO3_reduct_chaperone"/>
</dbReference>
<keyword evidence="1" id="KW-0143">Chaperone</keyword>
<evidence type="ECO:0000256" key="1">
    <source>
        <dbReference type="ARBA" id="ARBA00023186"/>
    </source>
</evidence>
<dbReference type="AlphaFoldDB" id="A0AB36ZXL4"/>
<dbReference type="EMBL" id="PTIW01000025">
    <property type="protein sequence ID" value="PPK60282.1"/>
    <property type="molecule type" value="Genomic_DNA"/>
</dbReference>
<evidence type="ECO:0000313" key="3">
    <source>
        <dbReference type="Proteomes" id="UP000239861"/>
    </source>
</evidence>
<comment type="caution">
    <text evidence="2">The sequence shown here is derived from an EMBL/GenBank/DDBJ whole genome shotgun (WGS) entry which is preliminary data.</text>
</comment>
<dbReference type="Proteomes" id="UP000239861">
    <property type="component" value="Unassembled WGS sequence"/>
</dbReference>
<organism evidence="2 3">
    <name type="scientific">Malaciobacter marinus</name>
    <dbReference type="NCBI Taxonomy" id="505249"/>
    <lineage>
        <taxon>Bacteria</taxon>
        <taxon>Pseudomonadati</taxon>
        <taxon>Campylobacterota</taxon>
        <taxon>Epsilonproteobacteria</taxon>
        <taxon>Campylobacterales</taxon>
        <taxon>Arcobacteraceae</taxon>
        <taxon>Malaciobacter</taxon>
    </lineage>
</organism>